<name>A0AAN8YI32_SOLBU</name>
<dbReference type="Proteomes" id="UP001371456">
    <property type="component" value="Unassembled WGS sequence"/>
</dbReference>
<keyword evidence="2" id="KW-1185">Reference proteome</keyword>
<evidence type="ECO:0000313" key="1">
    <source>
        <dbReference type="EMBL" id="KAK6793167.1"/>
    </source>
</evidence>
<accession>A0AAN8YI32</accession>
<gene>
    <name evidence="1" type="ORF">RDI58_006620</name>
</gene>
<protein>
    <submittedName>
        <fullName evidence="1">Uncharacterized protein</fullName>
    </submittedName>
</protein>
<reference evidence="1 2" key="1">
    <citation type="submission" date="2024-02" db="EMBL/GenBank/DDBJ databases">
        <title>de novo genome assembly of Solanum bulbocastanum strain 11H21.</title>
        <authorList>
            <person name="Hosaka A.J."/>
        </authorList>
    </citation>
    <scope>NUCLEOTIDE SEQUENCE [LARGE SCALE GENOMIC DNA]</scope>
    <source>
        <tissue evidence="1">Young leaves</tissue>
    </source>
</reference>
<dbReference type="AlphaFoldDB" id="A0AAN8YI32"/>
<organism evidence="1 2">
    <name type="scientific">Solanum bulbocastanum</name>
    <name type="common">Wild potato</name>
    <dbReference type="NCBI Taxonomy" id="147425"/>
    <lineage>
        <taxon>Eukaryota</taxon>
        <taxon>Viridiplantae</taxon>
        <taxon>Streptophyta</taxon>
        <taxon>Embryophyta</taxon>
        <taxon>Tracheophyta</taxon>
        <taxon>Spermatophyta</taxon>
        <taxon>Magnoliopsida</taxon>
        <taxon>eudicotyledons</taxon>
        <taxon>Gunneridae</taxon>
        <taxon>Pentapetalae</taxon>
        <taxon>asterids</taxon>
        <taxon>lamiids</taxon>
        <taxon>Solanales</taxon>
        <taxon>Solanaceae</taxon>
        <taxon>Solanoideae</taxon>
        <taxon>Solaneae</taxon>
        <taxon>Solanum</taxon>
    </lineage>
</organism>
<proteinExistence type="predicted"/>
<dbReference type="EMBL" id="JBANQN010000003">
    <property type="protein sequence ID" value="KAK6793167.1"/>
    <property type="molecule type" value="Genomic_DNA"/>
</dbReference>
<evidence type="ECO:0000313" key="2">
    <source>
        <dbReference type="Proteomes" id="UP001371456"/>
    </source>
</evidence>
<sequence>MIKALCWNARSINTQSSLERLQTLKKMH</sequence>
<comment type="caution">
    <text evidence="1">The sequence shown here is derived from an EMBL/GenBank/DDBJ whole genome shotgun (WGS) entry which is preliminary data.</text>
</comment>